<dbReference type="InterPro" id="IPR012349">
    <property type="entry name" value="Split_barrel_FMN-bd"/>
</dbReference>
<organism evidence="2 3">
    <name type="scientific">Candidatus Thiodiazotropha endoloripes</name>
    <dbReference type="NCBI Taxonomy" id="1818881"/>
    <lineage>
        <taxon>Bacteria</taxon>
        <taxon>Pseudomonadati</taxon>
        <taxon>Pseudomonadota</taxon>
        <taxon>Gammaproteobacteria</taxon>
        <taxon>Chromatiales</taxon>
        <taxon>Sedimenticolaceae</taxon>
        <taxon>Candidatus Thiodiazotropha</taxon>
    </lineage>
</organism>
<dbReference type="AlphaFoldDB" id="A0A1E2ULC7"/>
<evidence type="ECO:0000313" key="2">
    <source>
        <dbReference type="EMBL" id="ODB95523.1"/>
    </source>
</evidence>
<keyword evidence="3" id="KW-1185">Reference proteome</keyword>
<accession>A0A1E2ULC7</accession>
<reference evidence="2 3" key="1">
    <citation type="submission" date="2016-03" db="EMBL/GenBank/DDBJ databases">
        <title>Chemosynthetic sulphur-oxidizing symbionts of marine invertebrate animals are capable of nitrogen fixation.</title>
        <authorList>
            <person name="Petersen J.M."/>
            <person name="Kemper A."/>
            <person name="Gruber-Vodicka H."/>
            <person name="Cardini U."/>
            <person name="Geest Mvander."/>
            <person name="Kleiner M."/>
            <person name="Bulgheresi S."/>
            <person name="Fussmann M."/>
            <person name="Herbold C."/>
            <person name="Seah B.K.B."/>
            <person name="Antony C.Paul."/>
            <person name="Liu D."/>
            <person name="Belitz A."/>
            <person name="Weber M."/>
        </authorList>
    </citation>
    <scope>NUCLEOTIDE SEQUENCE [LARGE SCALE GENOMIC DNA]</scope>
    <source>
        <strain evidence="2">G_D</strain>
    </source>
</reference>
<name>A0A1E2ULC7_9GAMM</name>
<dbReference type="PANTHER" id="PTHR13343:SF17">
    <property type="entry name" value="CELLULAR REPRESSOR OF E1A-STIMULATED GENES, ISOFORM A"/>
    <property type="match status" value="1"/>
</dbReference>
<dbReference type="STRING" id="1818881.A3196_01400"/>
<dbReference type="EMBL" id="LVJZ01000003">
    <property type="protein sequence ID" value="ODB95523.1"/>
    <property type="molecule type" value="Genomic_DNA"/>
</dbReference>
<dbReference type="PANTHER" id="PTHR13343">
    <property type="entry name" value="CREG1 PROTEIN"/>
    <property type="match status" value="1"/>
</dbReference>
<proteinExistence type="predicted"/>
<dbReference type="GO" id="GO:0005737">
    <property type="term" value="C:cytoplasm"/>
    <property type="evidence" value="ECO:0007669"/>
    <property type="project" value="UniProtKB-ARBA"/>
</dbReference>
<dbReference type="SUPFAM" id="SSF50475">
    <property type="entry name" value="FMN-binding split barrel"/>
    <property type="match status" value="1"/>
</dbReference>
<evidence type="ECO:0000313" key="3">
    <source>
        <dbReference type="Proteomes" id="UP000094849"/>
    </source>
</evidence>
<dbReference type="RefSeq" id="WP_069003744.1">
    <property type="nucleotide sequence ID" value="NZ_LVJW01000006.1"/>
</dbReference>
<gene>
    <name evidence="2" type="ORF">A3196_01400</name>
</gene>
<feature type="domain" description="CREG-like beta-barrel" evidence="1">
    <location>
        <begin position="15"/>
        <end position="147"/>
    </location>
</feature>
<dbReference type="Pfam" id="PF13883">
    <property type="entry name" value="CREG_beta-barrel"/>
    <property type="match status" value="1"/>
</dbReference>
<protein>
    <recommendedName>
        <fullName evidence="1">CREG-like beta-barrel domain-containing protein</fullName>
    </recommendedName>
</protein>
<dbReference type="Proteomes" id="UP000094849">
    <property type="component" value="Unassembled WGS sequence"/>
</dbReference>
<dbReference type="OrthoDB" id="9776211at2"/>
<dbReference type="InterPro" id="IPR055343">
    <property type="entry name" value="CREG_beta-barrel"/>
</dbReference>
<sequence>MNNETSSEDLLQSIKRLWNESFSGLLSTHSIKFPGYPFGSLLPTCRDQKGNMLLLISHLAQHTRNLESDPHCSMTLSECGNGDVQQLARLTCLTKAEPLNSTAASERYFRYYPTARRYHKELNFNFYKLSVEQYYFIGGFGSARWFDSSRIEPSCAYSTSDEAEALYQLNAHNHQLLIQYLGKRGFPSNPAGVEAVGADPMGLDIRDGDNLRRVHAQQACESVDDFLQMIETG</sequence>
<dbReference type="Gene3D" id="2.30.110.10">
    <property type="entry name" value="Electron Transport, Fmn-binding Protein, Chain A"/>
    <property type="match status" value="1"/>
</dbReference>
<evidence type="ECO:0000259" key="1">
    <source>
        <dbReference type="Pfam" id="PF13883"/>
    </source>
</evidence>
<comment type="caution">
    <text evidence="2">The sequence shown here is derived from an EMBL/GenBank/DDBJ whole genome shotgun (WGS) entry which is preliminary data.</text>
</comment>